<gene>
    <name evidence="1" type="ORF">BBI10_06465</name>
</gene>
<protein>
    <submittedName>
        <fullName evidence="1">Fimbrial protein</fullName>
    </submittedName>
</protein>
<name>A0A1C2E9L3_9PSED</name>
<evidence type="ECO:0000313" key="1">
    <source>
        <dbReference type="EMBL" id="OCX23656.1"/>
    </source>
</evidence>
<dbReference type="PANTHER" id="PTHR36152">
    <property type="entry name" value="CYTOPLASMIC PROTEIN-RELATED"/>
    <property type="match status" value="1"/>
</dbReference>
<proteinExistence type="predicted"/>
<sequence length="162" mass="17503">MAFDGFIKVNGIDGESLDERNKGWIEIVAYDFGVSQSTSATASSNGGAGSGRASLSDFSFSKRLDQSSAALFEASCAGTHIKDLTLCLYRAGGDKLKYYEVRLEEVIISDFSQSGESGEPLEHVQINFGRVRILYTQQKRSDGAAAGNVVGGWDRIANKRFS</sequence>
<dbReference type="InterPro" id="IPR053165">
    <property type="entry name" value="HSI-I_assembly_Hcp1"/>
</dbReference>
<dbReference type="Gene3D" id="2.30.110.20">
    <property type="entry name" value="Hcp1-like"/>
    <property type="match status" value="1"/>
</dbReference>
<dbReference type="OrthoDB" id="4865570at2"/>
<dbReference type="InterPro" id="IPR036624">
    <property type="entry name" value="Hcp1-lik_sf"/>
</dbReference>
<dbReference type="InterPro" id="IPR008514">
    <property type="entry name" value="T6SS_Hcp"/>
</dbReference>
<dbReference type="NCBIfam" id="TIGR03344">
    <property type="entry name" value="VI_effect_Hcp1"/>
    <property type="match status" value="1"/>
</dbReference>
<dbReference type="EMBL" id="MDEN01000057">
    <property type="protein sequence ID" value="OCX23656.1"/>
    <property type="molecule type" value="Genomic_DNA"/>
</dbReference>
<dbReference type="SUPFAM" id="SSF141452">
    <property type="entry name" value="Hcp1-like"/>
    <property type="match status" value="1"/>
</dbReference>
<dbReference type="AlphaFoldDB" id="A0A1C2E9L3"/>
<dbReference type="RefSeq" id="WP_065987559.1">
    <property type="nucleotide sequence ID" value="NZ_MDEN01000057.1"/>
</dbReference>
<dbReference type="Proteomes" id="UP000095143">
    <property type="component" value="Unassembled WGS sequence"/>
</dbReference>
<organism evidence="1 2">
    <name type="scientific">Pseudomonas graminis</name>
    <dbReference type="NCBI Taxonomy" id="158627"/>
    <lineage>
        <taxon>Bacteria</taxon>
        <taxon>Pseudomonadati</taxon>
        <taxon>Pseudomonadota</taxon>
        <taxon>Gammaproteobacteria</taxon>
        <taxon>Pseudomonadales</taxon>
        <taxon>Pseudomonadaceae</taxon>
        <taxon>Pseudomonas</taxon>
    </lineage>
</organism>
<accession>A0A1C2E9L3</accession>
<reference evidence="1 2" key="1">
    <citation type="submission" date="2016-08" db="EMBL/GenBank/DDBJ databases">
        <title>Whole genome sequence of Pseudomonas graminis strain UASWS1507, a potential biological control agent for agriculture.</title>
        <authorList>
            <person name="Crovadore J."/>
            <person name="Calmin G."/>
            <person name="Chablais R."/>
            <person name="Cochard B."/>
            <person name="Lefort F."/>
        </authorList>
    </citation>
    <scope>NUCLEOTIDE SEQUENCE [LARGE SCALE GENOMIC DNA]</scope>
    <source>
        <strain evidence="1 2">UASWS1507</strain>
    </source>
</reference>
<evidence type="ECO:0000313" key="2">
    <source>
        <dbReference type="Proteomes" id="UP000095143"/>
    </source>
</evidence>
<comment type="caution">
    <text evidence="1">The sequence shown here is derived from an EMBL/GenBank/DDBJ whole genome shotgun (WGS) entry which is preliminary data.</text>
</comment>
<dbReference type="PANTHER" id="PTHR36152:SF5">
    <property type="entry name" value="PROTEIN HCP1"/>
    <property type="match status" value="1"/>
</dbReference>
<dbReference type="Pfam" id="PF05638">
    <property type="entry name" value="T6SS_HCP"/>
    <property type="match status" value="1"/>
</dbReference>